<dbReference type="SUPFAM" id="SSF54862">
    <property type="entry name" value="4Fe-4S ferredoxins"/>
    <property type="match status" value="1"/>
</dbReference>
<reference evidence="7" key="2">
    <citation type="submission" date="2022-10" db="EMBL/GenBank/DDBJ databases">
        <authorList>
            <person name="Trinh H.N."/>
        </authorList>
    </citation>
    <scope>NUCLEOTIDE SEQUENCE</scope>
    <source>
        <strain evidence="7">RN2-1</strain>
    </source>
</reference>
<dbReference type="AlphaFoldDB" id="A0AA42CG28"/>
<protein>
    <submittedName>
        <fullName evidence="7">Heterodisulfide reductase-related iron-sulfur binding cluster</fullName>
    </submittedName>
</protein>
<keyword evidence="8" id="KW-1185">Reference proteome</keyword>
<dbReference type="Proteomes" id="UP001165679">
    <property type="component" value="Unassembled WGS sequence"/>
</dbReference>
<evidence type="ECO:0000256" key="5">
    <source>
        <dbReference type="ARBA" id="ARBA00023014"/>
    </source>
</evidence>
<gene>
    <name evidence="7" type="ORF">OL599_13410</name>
</gene>
<comment type="caution">
    <text evidence="7">The sequence shown here is derived from an EMBL/GenBank/DDBJ whole genome shotgun (WGS) entry which is preliminary data.</text>
</comment>
<feature type="domain" description="Cysteine-rich" evidence="6">
    <location>
        <begin position="334"/>
        <end position="410"/>
    </location>
</feature>
<keyword evidence="2" id="KW-0479">Metal-binding</keyword>
<reference evidence="7" key="1">
    <citation type="submission" date="2022-09" db="EMBL/GenBank/DDBJ databases">
        <title>Rhodovastum sp. nov. RN2-1 isolated from soil in Seongnam, South Korea.</title>
        <authorList>
            <person name="Le N.T."/>
        </authorList>
    </citation>
    <scope>NUCLEOTIDE SEQUENCE</scope>
    <source>
        <strain evidence="7">RN2-1</strain>
    </source>
</reference>
<proteinExistence type="predicted"/>
<dbReference type="PANTHER" id="PTHR32479">
    <property type="entry name" value="GLYCOLATE OXIDASE IRON-SULFUR SUBUNIT"/>
    <property type="match status" value="1"/>
</dbReference>
<dbReference type="GO" id="GO:0046872">
    <property type="term" value="F:metal ion binding"/>
    <property type="evidence" value="ECO:0007669"/>
    <property type="project" value="UniProtKB-KW"/>
</dbReference>
<keyword evidence="4" id="KW-0408">Iron</keyword>
<evidence type="ECO:0000256" key="3">
    <source>
        <dbReference type="ARBA" id="ARBA00022737"/>
    </source>
</evidence>
<evidence type="ECO:0000256" key="2">
    <source>
        <dbReference type="ARBA" id="ARBA00022723"/>
    </source>
</evidence>
<dbReference type="PANTHER" id="PTHR32479:SF19">
    <property type="entry name" value="ANAEROBIC GLYCEROL-3-PHOSPHATE DEHYDROGENASE SUBUNIT C"/>
    <property type="match status" value="1"/>
</dbReference>
<keyword evidence="3" id="KW-0677">Repeat</keyword>
<keyword evidence="5" id="KW-0411">Iron-sulfur</keyword>
<dbReference type="Pfam" id="PF02754">
    <property type="entry name" value="CCG"/>
    <property type="match status" value="2"/>
</dbReference>
<name>A0AA42CG28_9PROT</name>
<evidence type="ECO:0000256" key="1">
    <source>
        <dbReference type="ARBA" id="ARBA00022485"/>
    </source>
</evidence>
<keyword evidence="1" id="KW-0004">4Fe-4S</keyword>
<dbReference type="GO" id="GO:0016491">
    <property type="term" value="F:oxidoreductase activity"/>
    <property type="evidence" value="ECO:0007669"/>
    <property type="project" value="UniProtKB-ARBA"/>
</dbReference>
<evidence type="ECO:0000313" key="8">
    <source>
        <dbReference type="Proteomes" id="UP001165679"/>
    </source>
</evidence>
<evidence type="ECO:0000259" key="6">
    <source>
        <dbReference type="Pfam" id="PF02754"/>
    </source>
</evidence>
<sequence length="447" mass="48772">MREGSLEAPTRHPLAWQDPDFYDEAKLDAELRRVFDICHGCRRCFNLCDSFPRLFDLIDASKSGELDTVESKDFAPVVDACTLCDMCYMTKCPYVPPHAFNVDFPHLMLRYRAVEAKQGALPRADRELAQTDRNGKLASLAAPIANWATDRANTRTRKLLDKFAGLHPEAELPDYTTRSFTARAKAGPPSVNEDAPAYGRKAVLYATCYVNYNDPDLGVATQAVLARNGVQTEVVYPACCGMPLLEQGRIDKVADNARIVAGELRGWIDKGYDVIALVPSCALMLKSEWPLILPDDADVKRLSAATYDISEYVVDIARKEGLAPGLQPVGGGMAVHMACHARAQNMGQKAAEMLRLLPEADVQVIERCSGHGGAWGFKTANFPTALKVGRPVARQARDSGKSFVTSECPLAGVHIMQGIDKLGGDAAKPERVTHPIQLLARAYGIGA</sequence>
<feature type="domain" description="Cysteine-rich" evidence="6">
    <location>
        <begin position="203"/>
        <end position="286"/>
    </location>
</feature>
<evidence type="ECO:0000256" key="4">
    <source>
        <dbReference type="ARBA" id="ARBA00023004"/>
    </source>
</evidence>
<dbReference type="EMBL" id="JAPDNT010000009">
    <property type="protein sequence ID" value="MCW3475576.1"/>
    <property type="molecule type" value="Genomic_DNA"/>
</dbReference>
<dbReference type="InterPro" id="IPR004017">
    <property type="entry name" value="Cys_rich_dom"/>
</dbReference>
<organism evidence="7 8">
    <name type="scientific">Limobrevibacterium gyesilva</name>
    <dbReference type="NCBI Taxonomy" id="2991712"/>
    <lineage>
        <taxon>Bacteria</taxon>
        <taxon>Pseudomonadati</taxon>
        <taxon>Pseudomonadota</taxon>
        <taxon>Alphaproteobacteria</taxon>
        <taxon>Acetobacterales</taxon>
        <taxon>Acetobacteraceae</taxon>
        <taxon>Limobrevibacterium</taxon>
    </lineage>
</organism>
<evidence type="ECO:0000313" key="7">
    <source>
        <dbReference type="EMBL" id="MCW3475576.1"/>
    </source>
</evidence>
<dbReference type="GO" id="GO:0051539">
    <property type="term" value="F:4 iron, 4 sulfur cluster binding"/>
    <property type="evidence" value="ECO:0007669"/>
    <property type="project" value="UniProtKB-KW"/>
</dbReference>
<accession>A0AA42CG28</accession>
<dbReference type="RefSeq" id="WP_264714290.1">
    <property type="nucleotide sequence ID" value="NZ_JAPDNT010000009.1"/>
</dbReference>